<dbReference type="Gene3D" id="3.20.19.10">
    <property type="entry name" value="Aconitase, domain 4"/>
    <property type="match status" value="1"/>
</dbReference>
<proteinExistence type="inferred from homology"/>
<dbReference type="InterPro" id="IPR001030">
    <property type="entry name" value="Acoase/IPM_deHydtase_lsu_aba"/>
</dbReference>
<evidence type="ECO:0000256" key="1">
    <source>
        <dbReference type="ARBA" id="ARBA00001966"/>
    </source>
</evidence>
<dbReference type="NCBIfam" id="TIGR01341">
    <property type="entry name" value="aconitase_1"/>
    <property type="match status" value="1"/>
</dbReference>
<dbReference type="InterPro" id="IPR000573">
    <property type="entry name" value="AconitaseA/IPMdHydase_ssu_swvl"/>
</dbReference>
<dbReference type="GO" id="GO:0003994">
    <property type="term" value="F:aconitate hydratase activity"/>
    <property type="evidence" value="ECO:0007669"/>
    <property type="project" value="UniProtKB-EC"/>
</dbReference>
<dbReference type="Pfam" id="PF00694">
    <property type="entry name" value="Aconitase_C"/>
    <property type="match status" value="1"/>
</dbReference>
<dbReference type="InterPro" id="IPR018136">
    <property type="entry name" value="Aconitase_4Fe-4S_BS"/>
</dbReference>
<evidence type="ECO:0000259" key="11">
    <source>
        <dbReference type="Pfam" id="PF00330"/>
    </source>
</evidence>
<reference evidence="13 14" key="1">
    <citation type="submission" date="2018-08" db="EMBL/GenBank/DDBJ databases">
        <title>Recombination of ecologically and evolutionarily significant loci maintains genetic cohesion in the Pseudomonas syringae species complex.</title>
        <authorList>
            <person name="Dillon M."/>
            <person name="Thakur S."/>
            <person name="Almeida R.N.D."/>
            <person name="Weir B.S."/>
            <person name="Guttman D.S."/>
        </authorList>
    </citation>
    <scope>NUCLEOTIDE SEQUENCE [LARGE SCALE GENOMIC DNA]</scope>
    <source>
        <strain evidence="13 14">ICMP 19074</strain>
    </source>
</reference>
<dbReference type="GO" id="GO:0046872">
    <property type="term" value="F:metal ion binding"/>
    <property type="evidence" value="ECO:0007669"/>
    <property type="project" value="UniProtKB-KW"/>
</dbReference>
<dbReference type="PROSITE" id="PS01244">
    <property type="entry name" value="ACONITASE_2"/>
    <property type="match status" value="1"/>
</dbReference>
<sequence length="892" mass="97297">MTETAYDLINHLVIDEEQFAYVDLTKMLSSAQLSKLPYSIRILLENVARCSPEALPSVLARATGQGPDCEVSFQPNRLMFHDTTCLPALADFAGMRDVVAELGGDPKTMNPLIPAVLTIDHSVIVEHYAEADAVEQNLDIDFRRNSERYRFIKWAQKSLTNFGVIPPGTGIIHQMNMEALAQVVWESTTGDGQRLLHPDDMVATDSHTPMINAIGVLGWGVGGLEGQAAMVGEPVPISFPKVVGIRVTNALRPGVTATDLSLHVAEILRKRSVVGKFVEFTGPGLSGLSWAARGTVSNMAPEYGATVVFFPFDNETLSYLELSGRSPELCRKVVSYMSAQPLWRRDELDEPQFDELIDLDLAYIEPSVAGPHQPHQRQKLSNAAASFHQEVMGEGKLISAPAQQSFFEPSFGQPITHGAVVMSAITSCTNTANPAQMIQAGLLARKARELGVQRKPWVKTSLSPGSRVVADYLKEANLLEDFSALGFDLAGFGCMTCIGNSGSLEEHVDKFADQGLKGVVVLSGNRNFEGRVNPKIPAGYLASPALCVAYAIAGTIDIDLQSDPLANDRDGKPVYLRDLMPSDAEIAEQAAKAVKPEFFQQRLAKVWEGTHHWQALSAEGSVQFPWSPESTYLRRPQYLADIAREPKTSLAISGARTLMVLGDNVTTDHISPAYSIPADSLAGQWLLERGEDPADLNQYSTRRSNHEVMLRGAFTNKSVKNLQLGDDQPGLGVWAWNADHSGCLPLYEAAKSYAARQTPMVVFAGINYGAGSSRDWAAKAQALLGVKAVVAQSIERIHRSNLIGMGVIPLQFKNGQSVSDLILKGDERFDFIGLDDLAVGDNRVTLVIHRGNGDQQQVELGVRLDSLQEIRYLMHGGVLPFVIRKVVARTQH</sequence>
<feature type="domain" description="Aconitase/3-isopropylmalate dehydratase large subunit alpha/beta/alpha" evidence="11">
    <location>
        <begin position="70"/>
        <end position="554"/>
    </location>
</feature>
<evidence type="ECO:0000313" key="13">
    <source>
        <dbReference type="EMBL" id="RMQ38239.1"/>
    </source>
</evidence>
<dbReference type="Proteomes" id="UP000273140">
    <property type="component" value="Unassembled WGS sequence"/>
</dbReference>
<evidence type="ECO:0000256" key="6">
    <source>
        <dbReference type="ARBA" id="ARBA00023004"/>
    </source>
</evidence>
<dbReference type="InterPro" id="IPR015931">
    <property type="entry name" value="Acnase/IPM_dHydase_lsu_aba_1/3"/>
</dbReference>
<dbReference type="InterPro" id="IPR006249">
    <property type="entry name" value="Aconitase/IRP2"/>
</dbReference>
<dbReference type="EC" id="4.2.1.3" evidence="10"/>
<dbReference type="InterPro" id="IPR015928">
    <property type="entry name" value="Aconitase/3IPM_dehydase_swvl"/>
</dbReference>
<keyword evidence="8 10" id="KW-0456">Lyase</keyword>
<dbReference type="SUPFAM" id="SSF52016">
    <property type="entry name" value="LeuD/IlvD-like"/>
    <property type="match status" value="1"/>
</dbReference>
<evidence type="ECO:0000256" key="4">
    <source>
        <dbReference type="ARBA" id="ARBA00022485"/>
    </source>
</evidence>
<dbReference type="NCBIfam" id="NF009520">
    <property type="entry name" value="PRK12881.1"/>
    <property type="match status" value="1"/>
</dbReference>
<dbReference type="Gene3D" id="6.10.190.10">
    <property type="match status" value="1"/>
</dbReference>
<dbReference type="UniPathway" id="UPA00223">
    <property type="reaction ID" value="UER00718"/>
</dbReference>
<dbReference type="Pfam" id="PF00330">
    <property type="entry name" value="Aconitase"/>
    <property type="match status" value="1"/>
</dbReference>
<comment type="catalytic activity">
    <reaction evidence="9 10">
        <text>citrate = D-threo-isocitrate</text>
        <dbReference type="Rhea" id="RHEA:10336"/>
        <dbReference type="ChEBI" id="CHEBI:15562"/>
        <dbReference type="ChEBI" id="CHEBI:16947"/>
        <dbReference type="EC" id="4.2.1.3"/>
    </reaction>
</comment>
<dbReference type="PANTHER" id="PTHR11670">
    <property type="entry name" value="ACONITASE/IRON-RESPONSIVE ELEMENT FAMILY MEMBER"/>
    <property type="match status" value="1"/>
</dbReference>
<evidence type="ECO:0000256" key="2">
    <source>
        <dbReference type="ARBA" id="ARBA00004717"/>
    </source>
</evidence>
<evidence type="ECO:0000259" key="12">
    <source>
        <dbReference type="Pfam" id="PF00694"/>
    </source>
</evidence>
<keyword evidence="4 10" id="KW-0004">4Fe-4S</keyword>
<dbReference type="NCBIfam" id="NF006757">
    <property type="entry name" value="PRK09277.1"/>
    <property type="match status" value="1"/>
</dbReference>
<evidence type="ECO:0000256" key="7">
    <source>
        <dbReference type="ARBA" id="ARBA00023014"/>
    </source>
</evidence>
<dbReference type="InterPro" id="IPR036008">
    <property type="entry name" value="Aconitase_4Fe-4S_dom"/>
</dbReference>
<evidence type="ECO:0000256" key="9">
    <source>
        <dbReference type="ARBA" id="ARBA00023501"/>
    </source>
</evidence>
<feature type="domain" description="Aconitase A/isopropylmalate dehydratase small subunit swivel" evidence="12">
    <location>
        <begin position="687"/>
        <end position="814"/>
    </location>
</feature>
<evidence type="ECO:0000256" key="8">
    <source>
        <dbReference type="ARBA" id="ARBA00023239"/>
    </source>
</evidence>
<dbReference type="GO" id="GO:0006099">
    <property type="term" value="P:tricarboxylic acid cycle"/>
    <property type="evidence" value="ECO:0007669"/>
    <property type="project" value="UniProtKB-UniPathway"/>
</dbReference>
<evidence type="ECO:0000256" key="5">
    <source>
        <dbReference type="ARBA" id="ARBA00022723"/>
    </source>
</evidence>
<accession>A0A3M4L9V1</accession>
<evidence type="ECO:0000256" key="3">
    <source>
        <dbReference type="ARBA" id="ARBA00007185"/>
    </source>
</evidence>
<organism evidence="13 14">
    <name type="scientific">Pseudomonas syringae pv. actinidiae</name>
    <dbReference type="NCBI Taxonomy" id="103796"/>
    <lineage>
        <taxon>Bacteria</taxon>
        <taxon>Pseudomonadati</taxon>
        <taxon>Pseudomonadota</taxon>
        <taxon>Gammaproteobacteria</taxon>
        <taxon>Pseudomonadales</taxon>
        <taxon>Pseudomonadaceae</taxon>
        <taxon>Pseudomonas</taxon>
        <taxon>Pseudomonas syringae</taxon>
    </lineage>
</organism>
<dbReference type="Gene3D" id="3.30.499.10">
    <property type="entry name" value="Aconitase, domain 3"/>
    <property type="match status" value="2"/>
</dbReference>
<evidence type="ECO:0000313" key="14">
    <source>
        <dbReference type="Proteomes" id="UP000273140"/>
    </source>
</evidence>
<comment type="pathway">
    <text evidence="2">Carbohydrate metabolism; tricarboxylic acid cycle; isocitrate from oxaloacetate: step 2/2.</text>
</comment>
<protein>
    <recommendedName>
        <fullName evidence="10">Aconitate hydratase</fullName>
        <shortName evidence="10">Aconitase</shortName>
        <ecNumber evidence="10">4.2.1.3</ecNumber>
    </recommendedName>
</protein>
<dbReference type="FunFam" id="3.20.19.10:FF:000001">
    <property type="entry name" value="Aconitate hydratase"/>
    <property type="match status" value="1"/>
</dbReference>
<dbReference type="EMBL" id="RBRB01000028">
    <property type="protein sequence ID" value="RMQ38239.1"/>
    <property type="molecule type" value="Genomic_DNA"/>
</dbReference>
<evidence type="ECO:0000256" key="10">
    <source>
        <dbReference type="RuleBase" id="RU361275"/>
    </source>
</evidence>
<comment type="function">
    <text evidence="10">Catalyzes the isomerization of citrate to isocitrate via cis-aconitate.</text>
</comment>
<dbReference type="GO" id="GO:0051539">
    <property type="term" value="F:4 iron, 4 sulfur cluster binding"/>
    <property type="evidence" value="ECO:0007669"/>
    <property type="project" value="UniProtKB-KW"/>
</dbReference>
<comment type="similarity">
    <text evidence="3 10">Belongs to the aconitase/IPM isomerase family.</text>
</comment>
<dbReference type="PRINTS" id="PR00415">
    <property type="entry name" value="ACONITASE"/>
</dbReference>
<keyword evidence="5" id="KW-0479">Metal-binding</keyword>
<dbReference type="RefSeq" id="WP_017703525.1">
    <property type="nucleotide sequence ID" value="NZ_RBRB01000028.1"/>
</dbReference>
<keyword evidence="6 10" id="KW-0408">Iron</keyword>
<comment type="caution">
    <text evidence="13">The sequence shown here is derived from an EMBL/GenBank/DDBJ whole genome shotgun (WGS) entry which is preliminary data.</text>
</comment>
<keyword evidence="7 10" id="KW-0411">Iron-sulfur</keyword>
<gene>
    <name evidence="13" type="ORF">ALQ07_03309</name>
</gene>
<dbReference type="AlphaFoldDB" id="A0A3M4L9V1"/>
<name>A0A3M4L9V1_PSESF</name>
<dbReference type="SUPFAM" id="SSF53732">
    <property type="entry name" value="Aconitase iron-sulfur domain"/>
    <property type="match status" value="1"/>
</dbReference>
<comment type="cofactor">
    <cofactor evidence="1">
        <name>[4Fe-4S] cluster</name>
        <dbReference type="ChEBI" id="CHEBI:49883"/>
    </cofactor>
</comment>